<evidence type="ECO:0000313" key="12">
    <source>
        <dbReference type="Proteomes" id="UP000472275"/>
    </source>
</evidence>
<dbReference type="GO" id="GO:0045071">
    <property type="term" value="P:negative regulation of viral genome replication"/>
    <property type="evidence" value="ECO:0007669"/>
    <property type="project" value="Ensembl"/>
</dbReference>
<dbReference type="GO" id="GO:0033689">
    <property type="term" value="P:negative regulation of osteoblast proliferation"/>
    <property type="evidence" value="ECO:0007669"/>
    <property type="project" value="Ensembl"/>
</dbReference>
<keyword evidence="2 7" id="KW-0547">Nucleotide-binding</keyword>
<keyword evidence="3" id="KW-0418">Kinase</keyword>
<dbReference type="GO" id="GO:0005829">
    <property type="term" value="C:cytosol"/>
    <property type="evidence" value="ECO:0007669"/>
    <property type="project" value="Ensembl"/>
</dbReference>
<dbReference type="GO" id="GO:0017148">
    <property type="term" value="P:negative regulation of translation"/>
    <property type="evidence" value="ECO:0007669"/>
    <property type="project" value="Ensembl"/>
</dbReference>
<dbReference type="PANTHER" id="PTHR11042">
    <property type="entry name" value="EUKARYOTIC TRANSLATION INITIATION FACTOR 2-ALPHA KINASE EIF2-ALPHA KINASE -RELATED"/>
    <property type="match status" value="1"/>
</dbReference>
<dbReference type="SMART" id="SM00220">
    <property type="entry name" value="S_TKc"/>
    <property type="match status" value="1"/>
</dbReference>
<reference evidence="11" key="2">
    <citation type="submission" date="2025-09" db="UniProtKB">
        <authorList>
            <consortium name="Ensembl"/>
        </authorList>
    </citation>
    <scope>IDENTIFICATION</scope>
</reference>
<dbReference type="GO" id="GO:0048471">
    <property type="term" value="C:perinuclear region of cytoplasm"/>
    <property type="evidence" value="ECO:0007669"/>
    <property type="project" value="Ensembl"/>
</dbReference>
<dbReference type="Proteomes" id="UP000472275">
    <property type="component" value="Chromosome 13"/>
</dbReference>
<dbReference type="InterPro" id="IPR050339">
    <property type="entry name" value="CC_SR_Kinase"/>
</dbReference>
<dbReference type="SMART" id="SM00358">
    <property type="entry name" value="DSRM"/>
    <property type="match status" value="2"/>
</dbReference>
<dbReference type="GO" id="GO:0006413">
    <property type="term" value="P:translational initiation"/>
    <property type="evidence" value="ECO:0007669"/>
    <property type="project" value="Ensembl"/>
</dbReference>
<dbReference type="GO" id="GO:0140374">
    <property type="term" value="P:antiviral innate immune response"/>
    <property type="evidence" value="ECO:0007669"/>
    <property type="project" value="Ensembl"/>
</dbReference>
<dbReference type="Ensembl" id="ENSACCT00020012082.1">
    <property type="protein sequence ID" value="ENSACCP00020011569.1"/>
    <property type="gene ID" value="ENSACCG00020007944.1"/>
</dbReference>
<dbReference type="GO" id="GO:0005634">
    <property type="term" value="C:nucleus"/>
    <property type="evidence" value="ECO:0007669"/>
    <property type="project" value="TreeGrafter"/>
</dbReference>
<dbReference type="InterPro" id="IPR017441">
    <property type="entry name" value="Protein_kinase_ATP_BS"/>
</dbReference>
<dbReference type="InterPro" id="IPR000719">
    <property type="entry name" value="Prot_kinase_dom"/>
</dbReference>
<dbReference type="PROSITE" id="PS00107">
    <property type="entry name" value="PROTEIN_KINASE_ATP"/>
    <property type="match status" value="1"/>
</dbReference>
<evidence type="ECO:0000256" key="1">
    <source>
        <dbReference type="ARBA" id="ARBA00022679"/>
    </source>
</evidence>
<keyword evidence="12" id="KW-1185">Reference proteome</keyword>
<dbReference type="SUPFAM" id="SSF54768">
    <property type="entry name" value="dsRNA-binding domain-like"/>
    <property type="match status" value="2"/>
</dbReference>
<reference evidence="11" key="1">
    <citation type="submission" date="2025-08" db="UniProtKB">
        <authorList>
            <consortium name="Ensembl"/>
        </authorList>
    </citation>
    <scope>IDENTIFICATION</scope>
</reference>
<dbReference type="GO" id="GO:0042802">
    <property type="term" value="F:identical protein binding"/>
    <property type="evidence" value="ECO:0007669"/>
    <property type="project" value="Ensembl"/>
</dbReference>
<dbReference type="SUPFAM" id="SSF56112">
    <property type="entry name" value="Protein kinase-like (PK-like)"/>
    <property type="match status" value="1"/>
</dbReference>
<dbReference type="AlphaFoldDB" id="A0A663EI83"/>
<organism evidence="11 12">
    <name type="scientific">Aquila chrysaetos chrysaetos</name>
    <dbReference type="NCBI Taxonomy" id="223781"/>
    <lineage>
        <taxon>Eukaryota</taxon>
        <taxon>Metazoa</taxon>
        <taxon>Chordata</taxon>
        <taxon>Craniata</taxon>
        <taxon>Vertebrata</taxon>
        <taxon>Euteleostomi</taxon>
        <taxon>Archelosauria</taxon>
        <taxon>Archosauria</taxon>
        <taxon>Dinosauria</taxon>
        <taxon>Saurischia</taxon>
        <taxon>Theropoda</taxon>
        <taxon>Coelurosauria</taxon>
        <taxon>Aves</taxon>
        <taxon>Neognathae</taxon>
        <taxon>Neoaves</taxon>
        <taxon>Telluraves</taxon>
        <taxon>Accipitrimorphae</taxon>
        <taxon>Accipitriformes</taxon>
        <taxon>Accipitridae</taxon>
        <taxon>Accipitrinae</taxon>
        <taxon>Aquila</taxon>
    </lineage>
</organism>
<dbReference type="GO" id="GO:0043410">
    <property type="term" value="P:positive regulation of MAPK cascade"/>
    <property type="evidence" value="ECO:0007669"/>
    <property type="project" value="Ensembl"/>
</dbReference>
<dbReference type="GO" id="GO:0005524">
    <property type="term" value="F:ATP binding"/>
    <property type="evidence" value="ECO:0007669"/>
    <property type="project" value="UniProtKB-UniRule"/>
</dbReference>
<feature type="domain" description="Protein kinase" evidence="9">
    <location>
        <begin position="290"/>
        <end position="586"/>
    </location>
</feature>
<dbReference type="Gene3D" id="1.10.510.10">
    <property type="entry name" value="Transferase(Phosphotransferase) domain 1"/>
    <property type="match status" value="1"/>
</dbReference>
<dbReference type="PROSITE" id="PS50137">
    <property type="entry name" value="DS_RBD"/>
    <property type="match status" value="2"/>
</dbReference>
<dbReference type="PANTHER" id="PTHR11042:SF163">
    <property type="entry name" value="INTERFERON-INDUCED, DOUBLE-STRANDED RNA-ACTIVATED PROTEIN KINASE"/>
    <property type="match status" value="1"/>
</dbReference>
<protein>
    <submittedName>
        <fullName evidence="11">Eukaryotic translation initiation factor 2 alpha kinase 2</fullName>
    </submittedName>
</protein>
<evidence type="ECO:0000256" key="3">
    <source>
        <dbReference type="ARBA" id="ARBA00022777"/>
    </source>
</evidence>
<dbReference type="Pfam" id="PF00035">
    <property type="entry name" value="dsrm"/>
    <property type="match status" value="2"/>
</dbReference>
<feature type="domain" description="DRBM" evidence="10">
    <location>
        <begin position="4"/>
        <end position="72"/>
    </location>
</feature>
<feature type="binding site" evidence="7">
    <location>
        <position position="319"/>
    </location>
    <ligand>
        <name>ATP</name>
        <dbReference type="ChEBI" id="CHEBI:30616"/>
    </ligand>
</feature>
<dbReference type="InParanoid" id="A0A663EI83"/>
<evidence type="ECO:0000259" key="10">
    <source>
        <dbReference type="PROSITE" id="PS50137"/>
    </source>
</evidence>
<dbReference type="Gene3D" id="3.30.200.20">
    <property type="entry name" value="Phosphorylase Kinase, domain 1"/>
    <property type="match status" value="1"/>
</dbReference>
<evidence type="ECO:0000256" key="8">
    <source>
        <dbReference type="SAM" id="MobiDB-lite"/>
    </source>
</evidence>
<dbReference type="InterPro" id="IPR014720">
    <property type="entry name" value="dsRBD_dom"/>
</dbReference>
<proteinExistence type="inferred from homology"/>
<feature type="compositionally biased region" description="Polar residues" evidence="8">
    <location>
        <begin position="225"/>
        <end position="236"/>
    </location>
</feature>
<accession>A0A663EI83</accession>
<dbReference type="GO" id="GO:0004694">
    <property type="term" value="F:eukaryotic translation initiation factor 2alpha kinase activity"/>
    <property type="evidence" value="ECO:0007669"/>
    <property type="project" value="Ensembl"/>
</dbReference>
<dbReference type="Gene3D" id="3.30.160.20">
    <property type="match status" value="2"/>
</dbReference>
<feature type="compositionally biased region" description="Polar residues" evidence="8">
    <location>
        <begin position="179"/>
        <end position="200"/>
    </location>
</feature>
<evidence type="ECO:0000256" key="4">
    <source>
        <dbReference type="ARBA" id="ARBA00022840"/>
    </source>
</evidence>
<dbReference type="GO" id="GO:0035455">
    <property type="term" value="P:response to interferon-alpha"/>
    <property type="evidence" value="ECO:0007669"/>
    <property type="project" value="Ensembl"/>
</dbReference>
<feature type="region of interest" description="Disordered" evidence="8">
    <location>
        <begin position="220"/>
        <end position="279"/>
    </location>
</feature>
<evidence type="ECO:0000256" key="6">
    <source>
        <dbReference type="PROSITE-ProRule" id="PRU00266"/>
    </source>
</evidence>
<feature type="domain" description="DRBM" evidence="10">
    <location>
        <begin position="99"/>
        <end position="167"/>
    </location>
</feature>
<feature type="compositionally biased region" description="Acidic residues" evidence="8">
    <location>
        <begin position="261"/>
        <end position="277"/>
    </location>
</feature>
<name>A0A663EI83_AQUCH</name>
<evidence type="ECO:0000313" key="11">
    <source>
        <dbReference type="Ensembl" id="ENSACCP00020011569.1"/>
    </source>
</evidence>
<evidence type="ECO:0000259" key="9">
    <source>
        <dbReference type="PROSITE" id="PS50011"/>
    </source>
</evidence>
<comment type="similarity">
    <text evidence="5">Belongs to the protein kinase superfamily. Ser/Thr protein kinase family. GCN2 subfamily.</text>
</comment>
<keyword evidence="6" id="KW-0694">RNA-binding</keyword>
<dbReference type="InterPro" id="IPR008271">
    <property type="entry name" value="Ser/Thr_kinase_AS"/>
</dbReference>
<keyword evidence="4 7" id="KW-0067">ATP-binding</keyword>
<dbReference type="Pfam" id="PF00069">
    <property type="entry name" value="Pkinase"/>
    <property type="match status" value="1"/>
</dbReference>
<feature type="region of interest" description="Disordered" evidence="8">
    <location>
        <begin position="167"/>
        <end position="200"/>
    </location>
</feature>
<gene>
    <name evidence="11" type="primary">EIF2AK2</name>
</gene>
<dbReference type="PROSITE" id="PS50011">
    <property type="entry name" value="PROTEIN_KINASE_DOM"/>
    <property type="match status" value="1"/>
</dbReference>
<evidence type="ECO:0000256" key="7">
    <source>
        <dbReference type="PROSITE-ProRule" id="PRU10141"/>
    </source>
</evidence>
<dbReference type="InterPro" id="IPR011009">
    <property type="entry name" value="Kinase-like_dom_sf"/>
</dbReference>
<evidence type="ECO:0000256" key="5">
    <source>
        <dbReference type="ARBA" id="ARBA00037982"/>
    </source>
</evidence>
<sequence>MERECMEKINTYCQKQKLTLVYANVRMTGPSHDPEFTVVVKINDVEYGTGTGKNKKEAKAVAAKKTWEMIEKQPESPSNMQASELMTTQTTLLPVPANDYVSQLNMYSQRTLEKVDYPNTKCTGEAHAPIFSCSCTISGFVYGSGTGTSVAAAKQAAAKQALEKLHKQGTLTMGREESNGNSTFTEHSNSSRVPTQSDSDSISFEYSAAKLVEKMKDMAVCEKPSPSQRDAQSSALKSRRKLAANFDNARNKEEEKKMSDLDESLPDLDTNTSEENESPYTVNKRFLESFKNIEPIGEGGFGNVFKATGKLDERTYAVKRVQFTENVKREVKELARLDHENIVRYYCSWKGYDHVTYPDSRQKSNKEITCLFIQMELCEQGPLENWIEKNRLDRKYHEMAQNKFLQILKGVKYIHSKELIHRDLKPQNIFISHEDKIKIGDFGLVTSVAYGTLTENRGTKSYMAPEQFGDRYGKEVDIYALGLIWFEILSAFSGHEKIKVWHDVREGQLPESFTKQFPVMVWDFNTLFQLVYLLIKNNLLTFNFFFQAPIIKKMLSRDPSGRYSASEILEFFKSVDKDNSFKIHTR</sequence>
<evidence type="ECO:0000256" key="2">
    <source>
        <dbReference type="ARBA" id="ARBA00022741"/>
    </source>
</evidence>
<keyword evidence="1" id="KW-0808">Transferase</keyword>
<dbReference type="GO" id="GO:0034198">
    <property type="term" value="P:cellular response to amino acid starvation"/>
    <property type="evidence" value="ECO:0007669"/>
    <property type="project" value="Ensembl"/>
</dbReference>
<dbReference type="GeneTree" id="ENSGT00940000160736"/>
<dbReference type="GO" id="GO:0003725">
    <property type="term" value="F:double-stranded RNA binding"/>
    <property type="evidence" value="ECO:0007669"/>
    <property type="project" value="Ensembl"/>
</dbReference>
<feature type="compositionally biased region" description="Basic and acidic residues" evidence="8">
    <location>
        <begin position="249"/>
        <end position="260"/>
    </location>
</feature>
<dbReference type="PROSITE" id="PS00108">
    <property type="entry name" value="PROTEIN_KINASE_ST"/>
    <property type="match status" value="1"/>
</dbReference>